<evidence type="ECO:0000313" key="1">
    <source>
        <dbReference type="EMBL" id="KAI4837690.1"/>
    </source>
</evidence>
<evidence type="ECO:0000313" key="2">
    <source>
        <dbReference type="Proteomes" id="UP001056978"/>
    </source>
</evidence>
<comment type="caution">
    <text evidence="1">The sequence shown here is derived from an EMBL/GenBank/DDBJ whole genome shotgun (WGS) entry which is preliminary data.</text>
</comment>
<dbReference type="Proteomes" id="UP001056978">
    <property type="component" value="Chromosome 10"/>
</dbReference>
<gene>
    <name evidence="1" type="ORF">MKS88_003104</name>
</gene>
<sequence length="199" mass="22112">MKGFCVDNISSQNLMKSSVQRILMLAVNSIIKLNANSAAIAALKSDILKQYPKLEDFIEGIFPKKGPIFLGKCTNHVTVLIANNEILFFQIRNGPWIPNLKLLHRYPFIMPQIQVDKGAIKHVLRGSNIMCPGVTSPGGKLDDVEANTVVQIRAENKEFACAVGITTMSSKQILEINKDTCVENIHYLNDGLWNCKIES</sequence>
<dbReference type="EMBL" id="CM043778">
    <property type="protein sequence ID" value="KAI4837690.1"/>
    <property type="molecule type" value="Genomic_DNA"/>
</dbReference>
<organism evidence="1 2">
    <name type="scientific">Plasmodium brasilianum</name>
    <dbReference type="NCBI Taxonomy" id="5824"/>
    <lineage>
        <taxon>Eukaryota</taxon>
        <taxon>Sar</taxon>
        <taxon>Alveolata</taxon>
        <taxon>Apicomplexa</taxon>
        <taxon>Aconoidasida</taxon>
        <taxon>Haemosporida</taxon>
        <taxon>Plasmodiidae</taxon>
        <taxon>Plasmodium</taxon>
        <taxon>Plasmodium (Plasmodium)</taxon>
    </lineage>
</organism>
<protein>
    <submittedName>
        <fullName evidence="1">Cell cycle regulator protein</fullName>
    </submittedName>
</protein>
<proteinExistence type="predicted"/>
<keyword evidence="2" id="KW-1185">Reference proteome</keyword>
<reference evidence="1" key="1">
    <citation type="submission" date="2022-06" db="EMBL/GenBank/DDBJ databases">
        <title>The First Complete Genome of the Simian Malaria Parasite Plasmodium brasilianum.</title>
        <authorList>
            <person name="Bajic M."/>
            <person name="Ravishankar S."/>
        </authorList>
    </citation>
    <scope>NUCLEOTIDE SEQUENCE</scope>
    <source>
        <strain evidence="1">Bolivian I</strain>
    </source>
</reference>
<name>A0ACB9Y911_PLABR</name>
<accession>A0ACB9Y911</accession>